<evidence type="ECO:0000313" key="2">
    <source>
        <dbReference type="Proteomes" id="UP000789920"/>
    </source>
</evidence>
<dbReference type="EMBL" id="CAJVQC010028618">
    <property type="protein sequence ID" value="CAG8740190.1"/>
    <property type="molecule type" value="Genomic_DNA"/>
</dbReference>
<keyword evidence="2" id="KW-1185">Reference proteome</keyword>
<reference evidence="1" key="1">
    <citation type="submission" date="2021-06" db="EMBL/GenBank/DDBJ databases">
        <authorList>
            <person name="Kallberg Y."/>
            <person name="Tangrot J."/>
            <person name="Rosling A."/>
        </authorList>
    </citation>
    <scope>NUCLEOTIDE SEQUENCE</scope>
    <source>
        <strain evidence="1">MA461A</strain>
    </source>
</reference>
<gene>
    <name evidence="1" type="ORF">RPERSI_LOCUS13071</name>
</gene>
<comment type="caution">
    <text evidence="1">The sequence shown here is derived from an EMBL/GenBank/DDBJ whole genome shotgun (WGS) entry which is preliminary data.</text>
</comment>
<name>A0ACA9QD05_9GLOM</name>
<feature type="non-terminal residue" evidence="1">
    <location>
        <position position="1"/>
    </location>
</feature>
<dbReference type="Proteomes" id="UP000789920">
    <property type="component" value="Unassembled WGS sequence"/>
</dbReference>
<proteinExistence type="predicted"/>
<sequence>NDTINLFMVSSSATASAFLIPILITIMMEEINDTICRAYMIFLCLFILSFHVFAIFNFISSSILTQILAASSFAAVIVDIFIWSIKIDNKNIEAVAEDETVKSFTISLTLTNINNKVAMEDIIKNVNEPKRNKQATLSDKSSDANIF</sequence>
<organism evidence="1 2">
    <name type="scientific">Racocetra persica</name>
    <dbReference type="NCBI Taxonomy" id="160502"/>
    <lineage>
        <taxon>Eukaryota</taxon>
        <taxon>Fungi</taxon>
        <taxon>Fungi incertae sedis</taxon>
        <taxon>Mucoromycota</taxon>
        <taxon>Glomeromycotina</taxon>
        <taxon>Glomeromycetes</taxon>
        <taxon>Diversisporales</taxon>
        <taxon>Gigasporaceae</taxon>
        <taxon>Racocetra</taxon>
    </lineage>
</organism>
<evidence type="ECO:0000313" key="1">
    <source>
        <dbReference type="EMBL" id="CAG8740190.1"/>
    </source>
</evidence>
<accession>A0ACA9QD05</accession>
<protein>
    <submittedName>
        <fullName evidence="1">23609_t:CDS:1</fullName>
    </submittedName>
</protein>